<feature type="transmembrane region" description="Helical" evidence="1">
    <location>
        <begin position="42"/>
        <end position="59"/>
    </location>
</feature>
<dbReference type="AlphaFoldDB" id="A0A1E3H391"/>
<gene>
    <name evidence="2" type="ORF">A6302_02419</name>
</gene>
<dbReference type="EMBL" id="MCRJ01000056">
    <property type="protein sequence ID" value="ODN70266.1"/>
    <property type="molecule type" value="Genomic_DNA"/>
</dbReference>
<evidence type="ECO:0000313" key="2">
    <source>
        <dbReference type="EMBL" id="ODN70266.1"/>
    </source>
</evidence>
<comment type="caution">
    <text evidence="2">The sequence shown here is derived from an EMBL/GenBank/DDBJ whole genome shotgun (WGS) entry which is preliminary data.</text>
</comment>
<keyword evidence="1" id="KW-0472">Membrane</keyword>
<dbReference type="Proteomes" id="UP000094622">
    <property type="component" value="Unassembled WGS sequence"/>
</dbReference>
<organism evidence="2 3">
    <name type="scientific">Methylobrevis pamukkalensis</name>
    <dbReference type="NCBI Taxonomy" id="1439726"/>
    <lineage>
        <taxon>Bacteria</taxon>
        <taxon>Pseudomonadati</taxon>
        <taxon>Pseudomonadota</taxon>
        <taxon>Alphaproteobacteria</taxon>
        <taxon>Hyphomicrobiales</taxon>
        <taxon>Pleomorphomonadaceae</taxon>
        <taxon>Methylobrevis</taxon>
    </lineage>
</organism>
<feature type="transmembrane region" description="Helical" evidence="1">
    <location>
        <begin position="12"/>
        <end position="30"/>
    </location>
</feature>
<feature type="transmembrane region" description="Helical" evidence="1">
    <location>
        <begin position="126"/>
        <end position="147"/>
    </location>
</feature>
<evidence type="ECO:0000256" key="1">
    <source>
        <dbReference type="SAM" id="Phobius"/>
    </source>
</evidence>
<keyword evidence="1" id="KW-0812">Transmembrane</keyword>
<name>A0A1E3H391_9HYPH</name>
<sequence length="249" mass="26716">MADFVIDIPTVLFLHQISFLVGLVTFAYVWRYLDAVPGAGWMMAHYACGSASAVILALWESGGAVPSTTSFALLFIGAASWAFFFLGVREISAGRSDPRFARRLLGVILPLVAVAATFAHDDAVSHRLMLCLAVTLCVLAAAGSMLASYRHEPMRARRFIATIMLLHVMVLTALAANLLAGRQMIGDGLLMAGSLQLSLLTVLLLVVFINERTSARLHLLATTDSLTGVGNRRHMVDGIGALIDDGACW</sequence>
<accession>A0A1E3H391</accession>
<feature type="transmembrane region" description="Helical" evidence="1">
    <location>
        <begin position="100"/>
        <end position="120"/>
    </location>
</feature>
<feature type="transmembrane region" description="Helical" evidence="1">
    <location>
        <begin position="159"/>
        <end position="176"/>
    </location>
</feature>
<feature type="transmembrane region" description="Helical" evidence="1">
    <location>
        <begin position="71"/>
        <end position="88"/>
    </location>
</feature>
<reference evidence="2 3" key="1">
    <citation type="submission" date="2016-07" db="EMBL/GenBank/DDBJ databases">
        <title>Draft Genome Sequence of Methylobrevis pamukkalensis PK2.</title>
        <authorList>
            <person name="Vasilenko O.V."/>
            <person name="Doronina N.V."/>
            <person name="Shmareva M.N."/>
            <person name="Tarlachkov S.V."/>
            <person name="Mustakhimov I."/>
            <person name="Trotsenko Y.A."/>
        </authorList>
    </citation>
    <scope>NUCLEOTIDE SEQUENCE [LARGE SCALE GENOMIC DNA]</scope>
    <source>
        <strain evidence="2 3">PK2</strain>
    </source>
</reference>
<evidence type="ECO:0000313" key="3">
    <source>
        <dbReference type="Proteomes" id="UP000094622"/>
    </source>
</evidence>
<keyword evidence="1" id="KW-1133">Transmembrane helix</keyword>
<dbReference type="RefSeq" id="WP_069307038.1">
    <property type="nucleotide sequence ID" value="NZ_MCRJ01000056.1"/>
</dbReference>
<protein>
    <submittedName>
        <fullName evidence="2">Uncharacterized protein</fullName>
    </submittedName>
</protein>
<proteinExistence type="predicted"/>
<keyword evidence="3" id="KW-1185">Reference proteome</keyword>
<feature type="transmembrane region" description="Helical" evidence="1">
    <location>
        <begin position="188"/>
        <end position="209"/>
    </location>
</feature>